<evidence type="ECO:0000313" key="2">
    <source>
        <dbReference type="EMBL" id="GAP42775.1"/>
    </source>
</evidence>
<dbReference type="Proteomes" id="UP000053091">
    <property type="component" value="Unassembled WGS sequence"/>
</dbReference>
<evidence type="ECO:0000256" key="1">
    <source>
        <dbReference type="SAM" id="SignalP"/>
    </source>
</evidence>
<name>A0A0S7BWI8_9BACT</name>
<accession>A0A0S7BWI8</accession>
<feature type="chain" id="PRO_5006633239" description="Outer membrane protein beta-barrel domain" evidence="1">
    <location>
        <begin position="24"/>
        <end position="254"/>
    </location>
</feature>
<evidence type="ECO:0000313" key="3">
    <source>
        <dbReference type="Proteomes" id="UP000053091"/>
    </source>
</evidence>
<reference evidence="2" key="1">
    <citation type="journal article" date="2015" name="Genome Announc.">
        <title>Draft Genome Sequence of Bacteroidales Strain TBC1, a Novel Isolate from a Methanogenic Wastewater Treatment System.</title>
        <authorList>
            <person name="Tourlousse D.M."/>
            <person name="Matsuura N."/>
            <person name="Sun L."/>
            <person name="Toyonaga M."/>
            <person name="Kuroda K."/>
            <person name="Ohashi A."/>
            <person name="Cruz R."/>
            <person name="Yamaguchi T."/>
            <person name="Sekiguchi Y."/>
        </authorList>
    </citation>
    <scope>NUCLEOTIDE SEQUENCE [LARGE SCALE GENOMIC DNA]</scope>
    <source>
        <strain evidence="2">TBC1</strain>
    </source>
</reference>
<keyword evidence="3" id="KW-1185">Reference proteome</keyword>
<proteinExistence type="predicted"/>
<evidence type="ECO:0008006" key="4">
    <source>
        <dbReference type="Google" id="ProtNLM"/>
    </source>
</evidence>
<feature type="signal peptide" evidence="1">
    <location>
        <begin position="1"/>
        <end position="23"/>
    </location>
</feature>
<dbReference type="STRING" id="1678841.TBC1_11914"/>
<organism evidence="2">
    <name type="scientific">Lentimicrobium saccharophilum</name>
    <dbReference type="NCBI Taxonomy" id="1678841"/>
    <lineage>
        <taxon>Bacteria</taxon>
        <taxon>Pseudomonadati</taxon>
        <taxon>Bacteroidota</taxon>
        <taxon>Bacteroidia</taxon>
        <taxon>Bacteroidales</taxon>
        <taxon>Lentimicrobiaceae</taxon>
        <taxon>Lentimicrobium</taxon>
    </lineage>
</organism>
<dbReference type="AlphaFoldDB" id="A0A0S7BWI8"/>
<protein>
    <recommendedName>
        <fullName evidence="4">Outer membrane protein beta-barrel domain</fullName>
    </recommendedName>
</protein>
<dbReference type="EMBL" id="DF968182">
    <property type="protein sequence ID" value="GAP42775.1"/>
    <property type="molecule type" value="Genomic_DNA"/>
</dbReference>
<dbReference type="OrthoDB" id="1523667at2"/>
<keyword evidence="1" id="KW-0732">Signal</keyword>
<gene>
    <name evidence="2" type="ORF">TBC1_11914</name>
</gene>
<sequence>MNRFFYLFPAVLLLLFSKSDLHAQVDEEYDSIADNVLFRKEMNGSLIIHSNGWGLEFRAGRNQSIFTKWMFEANLLEMKDSKEIKSINPFFTNTRSYYYGKLNAIYMIRAGAGQQRMLNRKPYFGGVELRLFYSGGLSVAFTKPVYLNIIKLDESTYRYITVTERYDPENHFPDNIYGRASFTKGFNQLKPYPGIYLKTGLNVEFGTINQKPKTVEAGIALDVFARPVPIMAFRDPSQFFFTLYLSAGIGKRYD</sequence>
<dbReference type="RefSeq" id="WP_062039109.1">
    <property type="nucleotide sequence ID" value="NZ_DF968182.1"/>
</dbReference>